<dbReference type="AlphaFoldDB" id="I0GQZ0"/>
<accession>I0GQZ0</accession>
<proteinExistence type="predicted"/>
<dbReference type="Proteomes" id="UP000007887">
    <property type="component" value="Chromosome"/>
</dbReference>
<dbReference type="PATRIC" id="fig|927704.6.peg.1519"/>
<sequence length="59" mass="6619">MRWIENLRVAYKLLILCKMENVATASDEQSTAADEIATASKSLAQLAQNLQTSLNKFQF</sequence>
<name>I0GQZ0_SELRL</name>
<gene>
    <name evidence="1" type="ordered locus">SELR_14690</name>
</gene>
<evidence type="ECO:0000313" key="1">
    <source>
        <dbReference type="EMBL" id="BAL83177.1"/>
    </source>
</evidence>
<dbReference type="KEGG" id="sri:SELR_14690"/>
<evidence type="ECO:0008006" key="3">
    <source>
        <dbReference type="Google" id="ProtNLM"/>
    </source>
</evidence>
<evidence type="ECO:0000313" key="2">
    <source>
        <dbReference type="Proteomes" id="UP000007887"/>
    </source>
</evidence>
<dbReference type="EMBL" id="AP012292">
    <property type="protein sequence ID" value="BAL83177.1"/>
    <property type="molecule type" value="Genomic_DNA"/>
</dbReference>
<organism evidence="1 2">
    <name type="scientific">Selenomonas ruminantium subsp. lactilytica (strain NBRC 103574 / TAM6421)</name>
    <dbReference type="NCBI Taxonomy" id="927704"/>
    <lineage>
        <taxon>Bacteria</taxon>
        <taxon>Bacillati</taxon>
        <taxon>Bacillota</taxon>
        <taxon>Negativicutes</taxon>
        <taxon>Selenomonadales</taxon>
        <taxon>Selenomonadaceae</taxon>
        <taxon>Selenomonas</taxon>
    </lineage>
</organism>
<dbReference type="OrthoDB" id="9986733at2"/>
<dbReference type="RefSeq" id="WP_014424612.1">
    <property type="nucleotide sequence ID" value="NC_017068.1"/>
</dbReference>
<protein>
    <recommendedName>
        <fullName evidence="3">Methyl-accepting chemotaxis protein</fullName>
    </recommendedName>
</protein>
<dbReference type="Gene3D" id="1.10.287.950">
    <property type="entry name" value="Methyl-accepting chemotaxis protein"/>
    <property type="match status" value="1"/>
</dbReference>
<dbReference type="HOGENOM" id="CLU_2958147_0_0_9"/>
<reference evidence="1 2" key="1">
    <citation type="submission" date="2011-10" db="EMBL/GenBank/DDBJ databases">
        <title>Whole genome sequence of Selenomonas ruminantium subsp. lactilytica TAM6421.</title>
        <authorList>
            <person name="Oguchi A."/>
            <person name="Ankai A."/>
            <person name="Kaneko J."/>
            <person name="Yamada-Narita S."/>
            <person name="Fukui S."/>
            <person name="Takahashi M."/>
            <person name="Onodera T."/>
            <person name="Kojima S."/>
            <person name="Fushimi T."/>
            <person name="Abe N."/>
            <person name="Kamio Y."/>
            <person name="Yamazaki S."/>
            <person name="Fujita N."/>
        </authorList>
    </citation>
    <scope>NUCLEOTIDE SEQUENCE [LARGE SCALE GENOMIC DNA]</scope>
    <source>
        <strain evidence="2">NBRC 103574 / TAM6421</strain>
    </source>
</reference>